<accession>A0A830HJ76</accession>
<proteinExistence type="predicted"/>
<protein>
    <recommendedName>
        <fullName evidence="1">peptidylprolyl isomerase</fullName>
        <ecNumber evidence="1">5.2.1.8</ecNumber>
    </recommendedName>
</protein>
<keyword evidence="4" id="KW-1185">Reference proteome</keyword>
<dbReference type="EMBL" id="BNJQ01000015">
    <property type="protein sequence ID" value="GHP07174.1"/>
    <property type="molecule type" value="Genomic_DNA"/>
</dbReference>
<sequence>MASFPHTLTLHNKRILFAYGKVQRMTIKACAQKVGVSHVSRRHALALIGASGTLTATPATRADESTNYGEGVRGVDLLVGADSGKAVEEGDTVKVRLKGRLMAKNGWVFLDDGLADNDRVFTVGRDGKDVIRGLEVALLGMRAGGVRRVILPPPVSYTQPGQEPQPSDGAFKRRLESTIFNPTRLANGEGDTLATTMFDVELVRILTP</sequence>
<evidence type="ECO:0000256" key="1">
    <source>
        <dbReference type="PROSITE-ProRule" id="PRU00277"/>
    </source>
</evidence>
<name>A0A830HJ76_9CHLO</name>
<dbReference type="Pfam" id="PF00254">
    <property type="entry name" value="FKBP_C"/>
    <property type="match status" value="1"/>
</dbReference>
<evidence type="ECO:0000313" key="3">
    <source>
        <dbReference type="EMBL" id="GHP07174.1"/>
    </source>
</evidence>
<dbReference type="EC" id="5.2.1.8" evidence="1"/>
<dbReference type="SUPFAM" id="SSF54534">
    <property type="entry name" value="FKBP-like"/>
    <property type="match status" value="1"/>
</dbReference>
<keyword evidence="1" id="KW-0697">Rotamase</keyword>
<dbReference type="GO" id="GO:0003755">
    <property type="term" value="F:peptidyl-prolyl cis-trans isomerase activity"/>
    <property type="evidence" value="ECO:0007669"/>
    <property type="project" value="UniProtKB-KW"/>
</dbReference>
<dbReference type="InterPro" id="IPR044197">
    <property type="entry name" value="FKBP17-1-like"/>
</dbReference>
<dbReference type="InterPro" id="IPR046357">
    <property type="entry name" value="PPIase_dom_sf"/>
</dbReference>
<dbReference type="AlphaFoldDB" id="A0A830HJ76"/>
<dbReference type="OrthoDB" id="77911at2759"/>
<evidence type="ECO:0000313" key="4">
    <source>
        <dbReference type="Proteomes" id="UP000660262"/>
    </source>
</evidence>
<dbReference type="Proteomes" id="UP000660262">
    <property type="component" value="Unassembled WGS sequence"/>
</dbReference>
<reference evidence="3" key="1">
    <citation type="submission" date="2020-10" db="EMBL/GenBank/DDBJ databases">
        <title>Unveiling of a novel bifunctional photoreceptor, Dualchrome1, isolated from a cosmopolitan green alga.</title>
        <authorList>
            <person name="Suzuki S."/>
            <person name="Kawachi M."/>
        </authorList>
    </citation>
    <scope>NUCLEOTIDE SEQUENCE</scope>
    <source>
        <strain evidence="3">NIES 2893</strain>
    </source>
</reference>
<evidence type="ECO:0000259" key="2">
    <source>
        <dbReference type="PROSITE" id="PS50059"/>
    </source>
</evidence>
<comment type="caution">
    <text evidence="3">The sequence shown here is derived from an EMBL/GenBank/DDBJ whole genome shotgun (WGS) entry which is preliminary data.</text>
</comment>
<dbReference type="PANTHER" id="PTHR47860:SF1">
    <property type="entry name" value="PEPTIDYL-PROLYL CIS-TRANS ISOMERASE FKBP17-1, CHLOROPLASTIC"/>
    <property type="match status" value="1"/>
</dbReference>
<dbReference type="PROSITE" id="PS50059">
    <property type="entry name" value="FKBP_PPIASE"/>
    <property type="match status" value="1"/>
</dbReference>
<organism evidence="3 4">
    <name type="scientific">Pycnococcus provasolii</name>
    <dbReference type="NCBI Taxonomy" id="41880"/>
    <lineage>
        <taxon>Eukaryota</taxon>
        <taxon>Viridiplantae</taxon>
        <taxon>Chlorophyta</taxon>
        <taxon>Pseudoscourfieldiophyceae</taxon>
        <taxon>Pseudoscourfieldiales</taxon>
        <taxon>Pycnococcaceae</taxon>
        <taxon>Pycnococcus</taxon>
    </lineage>
</organism>
<dbReference type="PANTHER" id="PTHR47860">
    <property type="entry name" value="PEPTIDYL-PROLYL CIS-TRANS ISOMERASE FKBP17-1, CHLOROPLASTIC"/>
    <property type="match status" value="1"/>
</dbReference>
<dbReference type="InterPro" id="IPR001179">
    <property type="entry name" value="PPIase_FKBP_dom"/>
</dbReference>
<comment type="catalytic activity">
    <reaction evidence="1">
        <text>[protein]-peptidylproline (omega=180) = [protein]-peptidylproline (omega=0)</text>
        <dbReference type="Rhea" id="RHEA:16237"/>
        <dbReference type="Rhea" id="RHEA-COMP:10747"/>
        <dbReference type="Rhea" id="RHEA-COMP:10748"/>
        <dbReference type="ChEBI" id="CHEBI:83833"/>
        <dbReference type="ChEBI" id="CHEBI:83834"/>
        <dbReference type="EC" id="5.2.1.8"/>
    </reaction>
</comment>
<feature type="domain" description="PPIase FKBP-type" evidence="2">
    <location>
        <begin position="90"/>
        <end position="206"/>
    </location>
</feature>
<keyword evidence="1" id="KW-0413">Isomerase</keyword>
<dbReference type="Gene3D" id="3.10.50.40">
    <property type="match status" value="1"/>
</dbReference>
<gene>
    <name evidence="3" type="ORF">PPROV_000591600</name>
</gene>